<name>A0A7J7P1I4_9MAGN</name>
<dbReference type="PANTHER" id="PTHR10791">
    <property type="entry name" value="RAG1-ACTIVATING PROTEIN 1"/>
    <property type="match status" value="1"/>
</dbReference>
<feature type="transmembrane region" description="Helical" evidence="11">
    <location>
        <begin position="170"/>
        <end position="192"/>
    </location>
</feature>
<keyword evidence="9 11" id="KW-0472">Membrane</keyword>
<dbReference type="GO" id="GO:0005886">
    <property type="term" value="C:plasma membrane"/>
    <property type="evidence" value="ECO:0007669"/>
    <property type="project" value="UniProtKB-SubCell"/>
</dbReference>
<proteinExistence type="inferred from homology"/>
<evidence type="ECO:0000256" key="8">
    <source>
        <dbReference type="ARBA" id="ARBA00022989"/>
    </source>
</evidence>
<dbReference type="FunFam" id="1.20.1280.290:FF:000002">
    <property type="entry name" value="Bidirectional sugar transporter SWEET"/>
    <property type="match status" value="1"/>
</dbReference>
<accession>A0A7J7P1I4</accession>
<gene>
    <name evidence="13" type="ORF">GIB67_026994</name>
</gene>
<evidence type="ECO:0000256" key="9">
    <source>
        <dbReference type="ARBA" id="ARBA00023136"/>
    </source>
</evidence>
<keyword evidence="14" id="KW-1185">Reference proteome</keyword>
<dbReference type="Pfam" id="PF03083">
    <property type="entry name" value="MtN3_slv"/>
    <property type="match status" value="2"/>
</dbReference>
<keyword evidence="3 11" id="KW-0813">Transport</keyword>
<evidence type="ECO:0000256" key="11">
    <source>
        <dbReference type="RuleBase" id="RU910715"/>
    </source>
</evidence>
<feature type="transmembrane region" description="Helical" evidence="11">
    <location>
        <begin position="137"/>
        <end position="158"/>
    </location>
</feature>
<dbReference type="EMBL" id="JACGCM010000347">
    <property type="protein sequence ID" value="KAF6173299.1"/>
    <property type="molecule type" value="Genomic_DNA"/>
</dbReference>
<comment type="function">
    <text evidence="10">Mediates both low-affinity uptake and efflux of sugar across the plasma membrane.</text>
</comment>
<evidence type="ECO:0000313" key="14">
    <source>
        <dbReference type="Proteomes" id="UP000541444"/>
    </source>
</evidence>
<organism evidence="13 14">
    <name type="scientific">Kingdonia uniflora</name>
    <dbReference type="NCBI Taxonomy" id="39325"/>
    <lineage>
        <taxon>Eukaryota</taxon>
        <taxon>Viridiplantae</taxon>
        <taxon>Streptophyta</taxon>
        <taxon>Embryophyta</taxon>
        <taxon>Tracheophyta</taxon>
        <taxon>Spermatophyta</taxon>
        <taxon>Magnoliopsida</taxon>
        <taxon>Ranunculales</taxon>
        <taxon>Circaeasteraceae</taxon>
        <taxon>Kingdonia</taxon>
    </lineage>
</organism>
<dbReference type="OrthoDB" id="409725at2759"/>
<comment type="caution">
    <text evidence="13">The sequence shown here is derived from an EMBL/GenBank/DDBJ whole genome shotgun (WGS) entry which is preliminary data.</text>
</comment>
<keyword evidence="7" id="KW-0677">Repeat</keyword>
<dbReference type="PANTHER" id="PTHR10791:SF30">
    <property type="entry name" value="SUGAR TRANSPORTER SWEET1"/>
    <property type="match status" value="1"/>
</dbReference>
<dbReference type="InterPro" id="IPR047664">
    <property type="entry name" value="SWEET"/>
</dbReference>
<evidence type="ECO:0000256" key="1">
    <source>
        <dbReference type="ARBA" id="ARBA00004651"/>
    </source>
</evidence>
<evidence type="ECO:0000256" key="7">
    <source>
        <dbReference type="ARBA" id="ARBA00022737"/>
    </source>
</evidence>
<feature type="transmembrane region" description="Helical" evidence="11">
    <location>
        <begin position="52"/>
        <end position="70"/>
    </location>
</feature>
<comment type="function">
    <text evidence="11">Mediates both low-affinity uptake and efflux of sugar across the membrane.</text>
</comment>
<keyword evidence="4" id="KW-1003">Cell membrane</keyword>
<feature type="region of interest" description="Disordered" evidence="12">
    <location>
        <begin position="225"/>
        <end position="246"/>
    </location>
</feature>
<dbReference type="Gene3D" id="1.20.1280.290">
    <property type="match status" value="2"/>
</dbReference>
<dbReference type="FunFam" id="1.20.1280.290:FF:000001">
    <property type="entry name" value="Bidirectional sugar transporter SWEET"/>
    <property type="match status" value="1"/>
</dbReference>
<sequence length="246" mass="27585">MENPAQNYIRFLIRFIFGFAGNVVSFGLFASPAPTFYQIIKRGAVEEFSPNPYLATLLNCLLWVFYGMPFVHPHSVLVVTINGVGIVMESIYIILYLRYSNKKQRMWVFKVLACELVFFAAAVVLTLFLAHGTKTRTLIVGILCVILNICMYGMPLDVMRLVIKTKSIEYLPVMLSITSFCNGLLWLTYALLRFDLFITISNGTGAVLGSIQLVLIALYYKSTPKRGDKKPNEVQLSSADGKISPV</sequence>
<feature type="transmembrane region" description="Helical" evidence="11">
    <location>
        <begin position="107"/>
        <end position="131"/>
    </location>
</feature>
<comment type="similarity">
    <text evidence="2 11">Belongs to the SWEET sugar transporter family.</text>
</comment>
<feature type="transmembrane region" description="Helical" evidence="11">
    <location>
        <begin position="76"/>
        <end position="95"/>
    </location>
</feature>
<reference evidence="13 14" key="1">
    <citation type="journal article" date="2020" name="IScience">
        <title>Genome Sequencing of the Endangered Kingdonia uniflora (Circaeasteraceae, Ranunculales) Reveals Potential Mechanisms of Evolutionary Specialization.</title>
        <authorList>
            <person name="Sun Y."/>
            <person name="Deng T."/>
            <person name="Zhang A."/>
            <person name="Moore M.J."/>
            <person name="Landis J.B."/>
            <person name="Lin N."/>
            <person name="Zhang H."/>
            <person name="Zhang X."/>
            <person name="Huang J."/>
            <person name="Zhang X."/>
            <person name="Sun H."/>
            <person name="Wang H."/>
        </authorList>
    </citation>
    <scope>NUCLEOTIDE SEQUENCE [LARGE SCALE GENOMIC DNA]</scope>
    <source>
        <strain evidence="13">TB1705</strain>
        <tissue evidence="13">Leaf</tissue>
    </source>
</reference>
<dbReference type="InterPro" id="IPR004316">
    <property type="entry name" value="SWEET_rpt"/>
</dbReference>
<protein>
    <recommendedName>
        <fullName evidence="11">Bidirectional sugar transporter SWEET</fullName>
    </recommendedName>
</protein>
<dbReference type="Proteomes" id="UP000541444">
    <property type="component" value="Unassembled WGS sequence"/>
</dbReference>
<keyword evidence="6 11" id="KW-0812">Transmembrane</keyword>
<evidence type="ECO:0000256" key="6">
    <source>
        <dbReference type="ARBA" id="ARBA00022692"/>
    </source>
</evidence>
<dbReference type="AlphaFoldDB" id="A0A7J7P1I4"/>
<keyword evidence="8 11" id="KW-1133">Transmembrane helix</keyword>
<evidence type="ECO:0000256" key="10">
    <source>
        <dbReference type="ARBA" id="ARBA00037238"/>
    </source>
</evidence>
<evidence type="ECO:0000256" key="5">
    <source>
        <dbReference type="ARBA" id="ARBA00022597"/>
    </source>
</evidence>
<evidence type="ECO:0000313" key="13">
    <source>
        <dbReference type="EMBL" id="KAF6173299.1"/>
    </source>
</evidence>
<evidence type="ECO:0000256" key="3">
    <source>
        <dbReference type="ARBA" id="ARBA00022448"/>
    </source>
</evidence>
<evidence type="ECO:0000256" key="4">
    <source>
        <dbReference type="ARBA" id="ARBA00022475"/>
    </source>
</evidence>
<comment type="subcellular location">
    <subcellularLocation>
        <location evidence="1 11">Cell membrane</location>
        <topology evidence="1 11">Multi-pass membrane protein</topology>
    </subcellularLocation>
</comment>
<evidence type="ECO:0000256" key="12">
    <source>
        <dbReference type="SAM" id="MobiDB-lite"/>
    </source>
</evidence>
<evidence type="ECO:0000256" key="2">
    <source>
        <dbReference type="ARBA" id="ARBA00007809"/>
    </source>
</evidence>
<feature type="transmembrane region" description="Helical" evidence="11">
    <location>
        <begin position="198"/>
        <end position="220"/>
    </location>
</feature>
<dbReference type="GO" id="GO:0051119">
    <property type="term" value="F:sugar transmembrane transporter activity"/>
    <property type="evidence" value="ECO:0007669"/>
    <property type="project" value="InterPro"/>
</dbReference>
<feature type="transmembrane region" description="Helical" evidence="11">
    <location>
        <begin position="12"/>
        <end position="31"/>
    </location>
</feature>
<keyword evidence="5 11" id="KW-0762">Sugar transport</keyword>